<evidence type="ECO:0000313" key="4">
    <source>
        <dbReference type="Proteomes" id="UP000640426"/>
    </source>
</evidence>
<sequence>MTRDVRDIAHETRGATILEFGIVAPVMCLLLVGGFDIAHTQYMRAVLQGIVQKTARDSGLEGASTAAIDNQVRTQVLAINMQAKIDFTRRYYRTFTDAVSKTPEPWNDTNGNGVCDKSEQYQDNNNNMVWDNDGGDQGQGGAKDRVVYTATVKYPRILPLDKFVGASDTVQISASTVLMNQPYGDQSTYGAPTPRNCPA</sequence>
<dbReference type="RefSeq" id="WP_199040988.1">
    <property type="nucleotide sequence ID" value="NZ_JAELXS010000013.1"/>
</dbReference>
<dbReference type="InterPro" id="IPR012495">
    <property type="entry name" value="TadE-like_dom"/>
</dbReference>
<comment type="caution">
    <text evidence="3">The sequence shown here is derived from an EMBL/GenBank/DDBJ whole genome shotgun (WGS) entry which is preliminary data.</text>
</comment>
<evidence type="ECO:0000256" key="1">
    <source>
        <dbReference type="SAM" id="Phobius"/>
    </source>
</evidence>
<keyword evidence="1" id="KW-0472">Membrane</keyword>
<keyword evidence="1" id="KW-1133">Transmembrane helix</keyword>
<gene>
    <name evidence="3" type="ORF">JAO74_16955</name>
</gene>
<keyword evidence="1" id="KW-0812">Transmembrane</keyword>
<dbReference type="Pfam" id="PF07811">
    <property type="entry name" value="TadE"/>
    <property type="match status" value="1"/>
</dbReference>
<evidence type="ECO:0000313" key="3">
    <source>
        <dbReference type="EMBL" id="MBJ6123478.1"/>
    </source>
</evidence>
<dbReference type="EMBL" id="JAELXS010000013">
    <property type="protein sequence ID" value="MBJ6123478.1"/>
    <property type="molecule type" value="Genomic_DNA"/>
</dbReference>
<reference evidence="4" key="1">
    <citation type="submission" date="2020-12" db="EMBL/GenBank/DDBJ databases">
        <title>Hymenobacter sp.</title>
        <authorList>
            <person name="Kim M.K."/>
        </authorList>
    </citation>
    <scope>NUCLEOTIDE SEQUENCE [LARGE SCALE GENOMIC DNA]</scope>
    <source>
        <strain evidence="4">BT553</strain>
    </source>
</reference>
<name>A0ABS0XTV4_9SPHN</name>
<proteinExistence type="predicted"/>
<dbReference type="Proteomes" id="UP000640426">
    <property type="component" value="Unassembled WGS sequence"/>
</dbReference>
<evidence type="ECO:0000259" key="2">
    <source>
        <dbReference type="Pfam" id="PF07811"/>
    </source>
</evidence>
<keyword evidence="4" id="KW-1185">Reference proteome</keyword>
<accession>A0ABS0XTV4</accession>
<protein>
    <submittedName>
        <fullName evidence="3">Pilus assembly protein</fullName>
    </submittedName>
</protein>
<feature type="domain" description="TadE-like" evidence="2">
    <location>
        <begin position="14"/>
        <end position="56"/>
    </location>
</feature>
<organism evidence="3 4">
    <name type="scientific">Sphingomonas mollis</name>
    <dbReference type="NCBI Taxonomy" id="2795726"/>
    <lineage>
        <taxon>Bacteria</taxon>
        <taxon>Pseudomonadati</taxon>
        <taxon>Pseudomonadota</taxon>
        <taxon>Alphaproteobacteria</taxon>
        <taxon>Sphingomonadales</taxon>
        <taxon>Sphingomonadaceae</taxon>
        <taxon>Sphingomonas</taxon>
    </lineage>
</organism>
<feature type="transmembrane region" description="Helical" evidence="1">
    <location>
        <begin position="20"/>
        <end position="38"/>
    </location>
</feature>